<organism evidence="6 7">
    <name type="scientific">Clostridium perfringens</name>
    <dbReference type="NCBI Taxonomy" id="1502"/>
    <lineage>
        <taxon>Bacteria</taxon>
        <taxon>Bacillati</taxon>
        <taxon>Bacillota</taxon>
        <taxon>Clostridia</taxon>
        <taxon>Eubacteriales</taxon>
        <taxon>Clostridiaceae</taxon>
        <taxon>Clostridium</taxon>
    </lineage>
</organism>
<dbReference type="GO" id="GO:0016020">
    <property type="term" value="C:membrane"/>
    <property type="evidence" value="ECO:0007669"/>
    <property type="project" value="UniProtKB-SubCell"/>
</dbReference>
<comment type="caution">
    <text evidence="6">The sequence shown here is derived from an EMBL/GenBank/DDBJ whole genome shotgun (WGS) entry which is preliminary data.</text>
</comment>
<accession>A0AAW9IG49</accession>
<dbReference type="InterPro" id="IPR017500">
    <property type="entry name" value="Phage_infect_YhgE_N"/>
</dbReference>
<keyword evidence="4 5" id="KW-0472">Membrane</keyword>
<feature type="non-terminal residue" evidence="6">
    <location>
        <position position="101"/>
    </location>
</feature>
<comment type="subcellular location">
    <subcellularLocation>
        <location evidence="1">Membrane</location>
        <topology evidence="1">Multi-pass membrane protein</topology>
    </subcellularLocation>
</comment>
<evidence type="ECO:0000256" key="3">
    <source>
        <dbReference type="ARBA" id="ARBA00022989"/>
    </source>
</evidence>
<dbReference type="NCBIfam" id="TIGR03061">
    <property type="entry name" value="pip_yhgE_Nterm"/>
    <property type="match status" value="1"/>
</dbReference>
<dbReference type="RefSeq" id="WP_322459517.1">
    <property type="nucleotide sequence ID" value="NZ_WNVC01001428.1"/>
</dbReference>
<dbReference type="EMBL" id="WNVC01001428">
    <property type="protein sequence ID" value="MDZ5001455.1"/>
    <property type="molecule type" value="Genomic_DNA"/>
</dbReference>
<dbReference type="PANTHER" id="PTHR43077:SF10">
    <property type="entry name" value="TRANSPORT PERMEASE PROTEIN"/>
    <property type="match status" value="1"/>
</dbReference>
<evidence type="ECO:0000313" key="6">
    <source>
        <dbReference type="EMBL" id="MDZ5001455.1"/>
    </source>
</evidence>
<dbReference type="Proteomes" id="UP001291306">
    <property type="component" value="Unassembled WGS sequence"/>
</dbReference>
<evidence type="ECO:0000256" key="4">
    <source>
        <dbReference type="ARBA" id="ARBA00023136"/>
    </source>
</evidence>
<evidence type="ECO:0000256" key="5">
    <source>
        <dbReference type="SAM" id="Phobius"/>
    </source>
</evidence>
<dbReference type="InterPro" id="IPR051328">
    <property type="entry name" value="T7SS_ABC-Transporter"/>
</dbReference>
<dbReference type="PANTHER" id="PTHR43077">
    <property type="entry name" value="TRANSPORT PERMEASE YVFS-RELATED"/>
    <property type="match status" value="1"/>
</dbReference>
<reference evidence="6" key="1">
    <citation type="submission" date="2019-11" db="EMBL/GenBank/DDBJ databases">
        <title>Characterization of Clostridium perfringens isolates from swine manure treated agricultural soils.</title>
        <authorList>
            <person name="Wushke S.T."/>
        </authorList>
    </citation>
    <scope>NUCLEOTIDE SEQUENCE</scope>
    <source>
        <strain evidence="6">X26</strain>
    </source>
</reference>
<keyword evidence="2 5" id="KW-0812">Transmembrane</keyword>
<name>A0AAW9IG49_CLOPF</name>
<evidence type="ECO:0000256" key="1">
    <source>
        <dbReference type="ARBA" id="ARBA00004141"/>
    </source>
</evidence>
<dbReference type="AlphaFoldDB" id="A0AAW9IG49"/>
<protein>
    <submittedName>
        <fullName evidence="6">YhgE/Pip domain-containing protein</fullName>
    </submittedName>
</protein>
<proteinExistence type="predicted"/>
<evidence type="ECO:0000313" key="7">
    <source>
        <dbReference type="Proteomes" id="UP001291306"/>
    </source>
</evidence>
<feature type="transmembrane region" description="Helical" evidence="5">
    <location>
        <begin position="20"/>
        <end position="43"/>
    </location>
</feature>
<gene>
    <name evidence="6" type="ORF">GNF79_20865</name>
</gene>
<evidence type="ECO:0000256" key="2">
    <source>
        <dbReference type="ARBA" id="ARBA00022692"/>
    </source>
</evidence>
<keyword evidence="3 5" id="KW-1133">Transmembrane helix</keyword>
<sequence>MNFLKIAGEDIKSIFKNRFIRVSIIAIIIVPLLYSLLYLYAFWDPYAKLSDVNVAVVNKDEGTILDGDKVNYGNDIEEELRGNNEIGWVITSEEDAKEGLE</sequence>